<dbReference type="GeneID" id="37060995"/>
<keyword evidence="1" id="KW-1133">Transmembrane helix</keyword>
<protein>
    <submittedName>
        <fullName evidence="2">Uncharacterized protein</fullName>
    </submittedName>
</protein>
<keyword evidence="1" id="KW-0812">Transmembrane</keyword>
<accession>A0A317WPX2</accession>
<name>A0A317WPX2_9EURO</name>
<evidence type="ECO:0000313" key="3">
    <source>
        <dbReference type="Proteomes" id="UP000247233"/>
    </source>
</evidence>
<comment type="caution">
    <text evidence="2">The sequence shown here is derived from an EMBL/GenBank/DDBJ whole genome shotgun (WGS) entry which is preliminary data.</text>
</comment>
<keyword evidence="3" id="KW-1185">Reference proteome</keyword>
<evidence type="ECO:0000256" key="1">
    <source>
        <dbReference type="SAM" id="Phobius"/>
    </source>
</evidence>
<feature type="transmembrane region" description="Helical" evidence="1">
    <location>
        <begin position="28"/>
        <end position="51"/>
    </location>
</feature>
<dbReference type="EMBL" id="MSFL01000008">
    <property type="protein sequence ID" value="PWY86280.1"/>
    <property type="molecule type" value="Genomic_DNA"/>
</dbReference>
<evidence type="ECO:0000313" key="2">
    <source>
        <dbReference type="EMBL" id="PWY86280.1"/>
    </source>
</evidence>
<dbReference type="AlphaFoldDB" id="A0A317WPX2"/>
<proteinExistence type="predicted"/>
<keyword evidence="1" id="KW-0472">Membrane</keyword>
<dbReference type="RefSeq" id="XP_025400832.1">
    <property type="nucleotide sequence ID" value="XM_025538758.1"/>
</dbReference>
<dbReference type="Proteomes" id="UP000247233">
    <property type="component" value="Unassembled WGS sequence"/>
</dbReference>
<dbReference type="VEuPathDB" id="FungiDB:BO70DRAFT_224954"/>
<organism evidence="2 3">
    <name type="scientific">Aspergillus heteromorphus CBS 117.55</name>
    <dbReference type="NCBI Taxonomy" id="1448321"/>
    <lineage>
        <taxon>Eukaryota</taxon>
        <taxon>Fungi</taxon>
        <taxon>Dikarya</taxon>
        <taxon>Ascomycota</taxon>
        <taxon>Pezizomycotina</taxon>
        <taxon>Eurotiomycetes</taxon>
        <taxon>Eurotiomycetidae</taxon>
        <taxon>Eurotiales</taxon>
        <taxon>Aspergillaceae</taxon>
        <taxon>Aspergillus</taxon>
        <taxon>Aspergillus subgen. Circumdati</taxon>
    </lineage>
</organism>
<reference evidence="2 3" key="1">
    <citation type="submission" date="2016-12" db="EMBL/GenBank/DDBJ databases">
        <title>The genomes of Aspergillus section Nigri reveals drivers in fungal speciation.</title>
        <authorList>
            <consortium name="DOE Joint Genome Institute"/>
            <person name="Vesth T.C."/>
            <person name="Nybo J."/>
            <person name="Theobald S."/>
            <person name="Brandl J."/>
            <person name="Frisvad J.C."/>
            <person name="Nielsen K.F."/>
            <person name="Lyhne E.K."/>
            <person name="Kogle M.E."/>
            <person name="Kuo A."/>
            <person name="Riley R."/>
            <person name="Clum A."/>
            <person name="Nolan M."/>
            <person name="Lipzen A."/>
            <person name="Salamov A."/>
            <person name="Henrissat B."/>
            <person name="Wiebenga A."/>
            <person name="De Vries R.P."/>
            <person name="Grigoriev I.V."/>
            <person name="Mortensen U.H."/>
            <person name="Andersen M.R."/>
            <person name="Baker S.E."/>
        </authorList>
    </citation>
    <scope>NUCLEOTIDE SEQUENCE [LARGE SCALE GENOMIC DNA]</scope>
    <source>
        <strain evidence="2 3">CBS 117.55</strain>
    </source>
</reference>
<gene>
    <name evidence="2" type="ORF">BO70DRAFT_224954</name>
</gene>
<sequence length="89" mass="9740">MLMLDQQCLGVIGVVIGGTPRQFLLPTFISFCLNAGLVVTACTALGGMASIKVHATRPSHSGQYYHQARIYSRRLRDPLAISIIEEHTQ</sequence>